<feature type="coiled-coil region" evidence="11">
    <location>
        <begin position="69"/>
        <end position="110"/>
    </location>
</feature>
<evidence type="ECO:0000313" key="12">
    <source>
        <dbReference type="EMBL" id="KAK9829018.1"/>
    </source>
</evidence>
<dbReference type="GO" id="GO:0007059">
    <property type="term" value="P:chromosome segregation"/>
    <property type="evidence" value="ECO:0007669"/>
    <property type="project" value="TreeGrafter"/>
</dbReference>
<reference evidence="12 13" key="1">
    <citation type="journal article" date="2024" name="Nat. Commun.">
        <title>Phylogenomics reveals the evolutionary origins of lichenization in chlorophyte algae.</title>
        <authorList>
            <person name="Puginier C."/>
            <person name="Libourel C."/>
            <person name="Otte J."/>
            <person name="Skaloud P."/>
            <person name="Haon M."/>
            <person name="Grisel S."/>
            <person name="Petersen M."/>
            <person name="Berrin J.G."/>
            <person name="Delaux P.M."/>
            <person name="Dal Grande F."/>
            <person name="Keller J."/>
        </authorList>
    </citation>
    <scope>NUCLEOTIDE SEQUENCE [LARGE SCALE GENOMIC DNA]</scope>
    <source>
        <strain evidence="12 13">SAG 2043</strain>
    </source>
</reference>
<gene>
    <name evidence="12" type="ORF">WJX72_003437</name>
</gene>
<comment type="caution">
    <text evidence="12">The sequence shown here is derived from an EMBL/GenBank/DDBJ whole genome shotgun (WGS) entry which is preliminary data.</text>
</comment>
<evidence type="ECO:0000256" key="10">
    <source>
        <dbReference type="RuleBase" id="RU368011"/>
    </source>
</evidence>
<keyword evidence="13" id="KW-1185">Reference proteome</keyword>
<dbReference type="GO" id="GO:0051301">
    <property type="term" value="P:cell division"/>
    <property type="evidence" value="ECO:0007669"/>
    <property type="project" value="UniProtKB-UniRule"/>
</dbReference>
<protein>
    <recommendedName>
        <fullName evidence="10">Kinetochore protein Spc24</fullName>
    </recommendedName>
</protein>
<dbReference type="Pfam" id="PF08286">
    <property type="entry name" value="Spc24"/>
    <property type="match status" value="1"/>
</dbReference>
<evidence type="ECO:0000256" key="9">
    <source>
        <dbReference type="ARBA" id="ARBA00023328"/>
    </source>
</evidence>
<dbReference type="Gene3D" id="3.30.160.570">
    <property type="entry name" value="Ncd80 complex, Spc24 subunit"/>
    <property type="match status" value="1"/>
</dbReference>
<sequence>MDQVKQSYGSNDDAKRVLAIGQLQEGVQELCNSREEQASLAIRALTERVHQTALEATPPEPEGAHAQRVARLERLAAEAKENIDELNMQSRDLQAQREGLKVRSKALRNKSDRIEEIVTESEPRTRHELSLYVHISKVAWQLDQTERIRGSMSDPACRDIRQIDIDPNELSTFDAVNRIWDIID</sequence>
<comment type="subunit">
    <text evidence="10">Component of the NDC80 complex.</text>
</comment>
<dbReference type="Proteomes" id="UP001489004">
    <property type="component" value="Unassembled WGS sequence"/>
</dbReference>
<evidence type="ECO:0000256" key="4">
    <source>
        <dbReference type="ARBA" id="ARBA00022776"/>
    </source>
</evidence>
<evidence type="ECO:0000313" key="13">
    <source>
        <dbReference type="Proteomes" id="UP001489004"/>
    </source>
</evidence>
<comment type="function">
    <text evidence="10">Acts as a component of the essential kinetochore-associated NDC80 complex, which is required for chromosome segregation and spindle checkpoint activity.</text>
</comment>
<evidence type="ECO:0000256" key="8">
    <source>
        <dbReference type="ARBA" id="ARBA00023306"/>
    </source>
</evidence>
<evidence type="ECO:0000256" key="11">
    <source>
        <dbReference type="SAM" id="Coils"/>
    </source>
</evidence>
<proteinExistence type="inferred from homology"/>
<dbReference type="AlphaFoldDB" id="A0AAW1R5V2"/>
<keyword evidence="4 10" id="KW-0498">Mitosis</keyword>
<keyword evidence="6 11" id="KW-0175">Coiled coil</keyword>
<dbReference type="PANTHER" id="PTHR22142:SF2">
    <property type="entry name" value="KINETOCHORE PROTEIN SPC24"/>
    <property type="match status" value="1"/>
</dbReference>
<accession>A0AAW1R5V2</accession>
<keyword evidence="9 10" id="KW-0137">Centromere</keyword>
<evidence type="ECO:0000256" key="5">
    <source>
        <dbReference type="ARBA" id="ARBA00022838"/>
    </source>
</evidence>
<keyword evidence="3 10" id="KW-0132">Cell division</keyword>
<evidence type="ECO:0000256" key="6">
    <source>
        <dbReference type="ARBA" id="ARBA00023054"/>
    </source>
</evidence>
<comment type="subcellular location">
    <subcellularLocation>
        <location evidence="10">Nucleus</location>
    </subcellularLocation>
    <subcellularLocation>
        <location evidence="10">Chromosome</location>
        <location evidence="10">Centromere</location>
        <location evidence="10">Kinetochore</location>
    </subcellularLocation>
</comment>
<evidence type="ECO:0000256" key="2">
    <source>
        <dbReference type="ARBA" id="ARBA00022454"/>
    </source>
</evidence>
<evidence type="ECO:0000256" key="7">
    <source>
        <dbReference type="ARBA" id="ARBA00023242"/>
    </source>
</evidence>
<dbReference type="GO" id="GO:0005634">
    <property type="term" value="C:nucleus"/>
    <property type="evidence" value="ECO:0007669"/>
    <property type="project" value="UniProtKB-SubCell"/>
</dbReference>
<keyword evidence="7 10" id="KW-0539">Nucleus</keyword>
<keyword evidence="2 10" id="KW-0158">Chromosome</keyword>
<dbReference type="EMBL" id="JALJOR010000001">
    <property type="protein sequence ID" value="KAK9829018.1"/>
    <property type="molecule type" value="Genomic_DNA"/>
</dbReference>
<dbReference type="GO" id="GO:0008017">
    <property type="term" value="F:microtubule binding"/>
    <property type="evidence" value="ECO:0007669"/>
    <property type="project" value="TreeGrafter"/>
</dbReference>
<organism evidence="12 13">
    <name type="scientific">[Myrmecia] bisecta</name>
    <dbReference type="NCBI Taxonomy" id="41462"/>
    <lineage>
        <taxon>Eukaryota</taxon>
        <taxon>Viridiplantae</taxon>
        <taxon>Chlorophyta</taxon>
        <taxon>core chlorophytes</taxon>
        <taxon>Trebouxiophyceae</taxon>
        <taxon>Trebouxiales</taxon>
        <taxon>Trebouxiaceae</taxon>
        <taxon>Myrmecia</taxon>
    </lineage>
</organism>
<keyword evidence="5 10" id="KW-0995">Kinetochore</keyword>
<dbReference type="InterPro" id="IPR013252">
    <property type="entry name" value="Ndc80_Spc24"/>
</dbReference>
<dbReference type="GO" id="GO:0031262">
    <property type="term" value="C:Ndc80 complex"/>
    <property type="evidence" value="ECO:0007669"/>
    <property type="project" value="TreeGrafter"/>
</dbReference>
<evidence type="ECO:0000256" key="1">
    <source>
        <dbReference type="ARBA" id="ARBA00007804"/>
    </source>
</evidence>
<keyword evidence="8 10" id="KW-0131">Cell cycle</keyword>
<dbReference type="PANTHER" id="PTHR22142">
    <property type="match status" value="1"/>
</dbReference>
<evidence type="ECO:0000256" key="3">
    <source>
        <dbReference type="ARBA" id="ARBA00022618"/>
    </source>
</evidence>
<name>A0AAW1R5V2_9CHLO</name>
<comment type="similarity">
    <text evidence="1 10">Belongs to the SPC24 family.</text>
</comment>